<reference evidence="2" key="1">
    <citation type="submission" date="2021-03" db="EMBL/GenBank/DDBJ databases">
        <title>Draft genome sequence of rust myrtle Austropuccinia psidii MF-1, a brazilian biotype.</title>
        <authorList>
            <person name="Quecine M.C."/>
            <person name="Pachon D.M.R."/>
            <person name="Bonatelli M.L."/>
            <person name="Correr F.H."/>
            <person name="Franceschini L.M."/>
            <person name="Leite T.F."/>
            <person name="Margarido G.R.A."/>
            <person name="Almeida C.A."/>
            <person name="Ferrarezi J.A."/>
            <person name="Labate C.A."/>
        </authorList>
    </citation>
    <scope>NUCLEOTIDE SEQUENCE</scope>
    <source>
        <strain evidence="2">MF-1</strain>
    </source>
</reference>
<proteinExistence type="predicted"/>
<dbReference type="AlphaFoldDB" id="A0A9Q3BBI7"/>
<name>A0A9Q3BBI7_9BASI</name>
<protein>
    <recommendedName>
        <fullName evidence="1">Reverse transcriptase Ty1/copia-type domain-containing protein</fullName>
    </recommendedName>
</protein>
<evidence type="ECO:0000313" key="2">
    <source>
        <dbReference type="EMBL" id="MBW0462245.1"/>
    </source>
</evidence>
<dbReference type="InterPro" id="IPR013103">
    <property type="entry name" value="RVT_2"/>
</dbReference>
<gene>
    <name evidence="2" type="ORF">O181_001960</name>
</gene>
<feature type="domain" description="Reverse transcriptase Ty1/copia-type" evidence="1">
    <location>
        <begin position="1"/>
        <end position="126"/>
    </location>
</feature>
<evidence type="ECO:0000313" key="3">
    <source>
        <dbReference type="Proteomes" id="UP000765509"/>
    </source>
</evidence>
<comment type="caution">
    <text evidence="2">The sequence shown here is derived from an EMBL/GenBank/DDBJ whole genome shotgun (WGS) entry which is preliminary data.</text>
</comment>
<dbReference type="Proteomes" id="UP000765509">
    <property type="component" value="Unassembled WGS sequence"/>
</dbReference>
<organism evidence="2 3">
    <name type="scientific">Austropuccinia psidii MF-1</name>
    <dbReference type="NCBI Taxonomy" id="1389203"/>
    <lineage>
        <taxon>Eukaryota</taxon>
        <taxon>Fungi</taxon>
        <taxon>Dikarya</taxon>
        <taxon>Basidiomycota</taxon>
        <taxon>Pucciniomycotina</taxon>
        <taxon>Pucciniomycetes</taxon>
        <taxon>Pucciniales</taxon>
        <taxon>Sphaerophragmiaceae</taxon>
        <taxon>Austropuccinia</taxon>
    </lineage>
</organism>
<sequence length="126" mass="14665">MDVKTAFLYGSPEEYAFMKYPNGYPHEQQEGTCRKLEQSLYGLRQSPRFWYQHLTSVFKKLEFYPTLADPCLFLKGTSVVCMVYVHVDHMIIGGTLEEVSNFKIKIQEYFNMDDLGEANFILGIDI</sequence>
<evidence type="ECO:0000259" key="1">
    <source>
        <dbReference type="Pfam" id="PF07727"/>
    </source>
</evidence>
<dbReference type="Pfam" id="PF07727">
    <property type="entry name" value="RVT_2"/>
    <property type="match status" value="1"/>
</dbReference>
<dbReference type="EMBL" id="AVOT02000311">
    <property type="protein sequence ID" value="MBW0462245.1"/>
    <property type="molecule type" value="Genomic_DNA"/>
</dbReference>
<accession>A0A9Q3BBI7</accession>
<keyword evidence="3" id="KW-1185">Reference proteome</keyword>
<dbReference type="OrthoDB" id="5022336at2759"/>